<keyword evidence="5 8" id="KW-0472">Membrane</keyword>
<evidence type="ECO:0000256" key="3">
    <source>
        <dbReference type="ARBA" id="ARBA00022692"/>
    </source>
</evidence>
<keyword evidence="2 8" id="KW-1003">Cell membrane</keyword>
<protein>
    <recommendedName>
        <fullName evidence="8">Gustatory receptor</fullName>
    </recommendedName>
</protein>
<dbReference type="Proteomes" id="UP000069940">
    <property type="component" value="Unassembled WGS sequence"/>
</dbReference>
<evidence type="ECO:0000313" key="10">
    <source>
        <dbReference type="Proteomes" id="UP000069940"/>
    </source>
</evidence>
<dbReference type="RefSeq" id="XP_062714260.1">
    <property type="nucleotide sequence ID" value="XM_062858276.1"/>
</dbReference>
<dbReference type="EnsemblMetazoa" id="AALFPA23_020368.R30060">
    <property type="protein sequence ID" value="AALFPA23_020368.P30060"/>
    <property type="gene ID" value="AALFPA23_020368"/>
</dbReference>
<dbReference type="EnsemblMetazoa" id="AALFPA23_020368.R30061">
    <property type="protein sequence ID" value="AALFPA23_020368.P30061"/>
    <property type="gene ID" value="AALFPA23_020368"/>
</dbReference>
<feature type="transmembrane region" description="Helical" evidence="8">
    <location>
        <begin position="292"/>
        <end position="315"/>
    </location>
</feature>
<feature type="transmembrane region" description="Helical" evidence="8">
    <location>
        <begin position="400"/>
        <end position="420"/>
    </location>
</feature>
<evidence type="ECO:0000256" key="1">
    <source>
        <dbReference type="ARBA" id="ARBA00004651"/>
    </source>
</evidence>
<dbReference type="InterPro" id="IPR013604">
    <property type="entry name" value="7TM_chemorcpt"/>
</dbReference>
<evidence type="ECO:0000256" key="8">
    <source>
        <dbReference type="RuleBase" id="RU363108"/>
    </source>
</evidence>
<comment type="subcellular location">
    <subcellularLocation>
        <location evidence="1 8">Cell membrane</location>
        <topology evidence="1 8">Multi-pass membrane protein</topology>
    </subcellularLocation>
</comment>
<keyword evidence="7 8" id="KW-0807">Transducer</keyword>
<evidence type="ECO:0000256" key="6">
    <source>
        <dbReference type="ARBA" id="ARBA00023170"/>
    </source>
</evidence>
<feature type="transmembrane region" description="Helical" evidence="8">
    <location>
        <begin position="168"/>
        <end position="193"/>
    </location>
</feature>
<comment type="similarity">
    <text evidence="8">Belongs to the insect chemoreceptor superfamily. Gustatory receptor (GR) family.</text>
</comment>
<reference evidence="9" key="2">
    <citation type="submission" date="2025-05" db="UniProtKB">
        <authorList>
            <consortium name="EnsemblMetazoa"/>
        </authorList>
    </citation>
    <scope>IDENTIFICATION</scope>
    <source>
        <strain evidence="9">Foshan</strain>
    </source>
</reference>
<dbReference type="RefSeq" id="XP_062714261.1">
    <property type="nucleotide sequence ID" value="XM_062858277.1"/>
</dbReference>
<dbReference type="PANTHER" id="PTHR21143">
    <property type="entry name" value="INVERTEBRATE GUSTATORY RECEPTOR"/>
    <property type="match status" value="1"/>
</dbReference>
<evidence type="ECO:0000256" key="5">
    <source>
        <dbReference type="ARBA" id="ARBA00023136"/>
    </source>
</evidence>
<reference evidence="10" key="1">
    <citation type="journal article" date="2015" name="Proc. Natl. Acad. Sci. U.S.A.">
        <title>Genome sequence of the Asian Tiger mosquito, Aedes albopictus, reveals insights into its biology, genetics, and evolution.</title>
        <authorList>
            <person name="Chen X.G."/>
            <person name="Jiang X."/>
            <person name="Gu J."/>
            <person name="Xu M."/>
            <person name="Wu Y."/>
            <person name="Deng Y."/>
            <person name="Zhang C."/>
            <person name="Bonizzoni M."/>
            <person name="Dermauw W."/>
            <person name="Vontas J."/>
            <person name="Armbruster P."/>
            <person name="Huang X."/>
            <person name="Yang Y."/>
            <person name="Zhang H."/>
            <person name="He W."/>
            <person name="Peng H."/>
            <person name="Liu Y."/>
            <person name="Wu K."/>
            <person name="Chen J."/>
            <person name="Lirakis M."/>
            <person name="Topalis P."/>
            <person name="Van Leeuwen T."/>
            <person name="Hall A.B."/>
            <person name="Jiang X."/>
            <person name="Thorpe C."/>
            <person name="Mueller R.L."/>
            <person name="Sun C."/>
            <person name="Waterhouse R.M."/>
            <person name="Yan G."/>
            <person name="Tu Z.J."/>
            <person name="Fang X."/>
            <person name="James A.A."/>
        </authorList>
    </citation>
    <scope>NUCLEOTIDE SEQUENCE [LARGE SCALE GENOMIC DNA]</scope>
    <source>
        <strain evidence="10">Foshan</strain>
    </source>
</reference>
<name>A0ABM1ZPA0_AEDAL</name>
<evidence type="ECO:0000256" key="7">
    <source>
        <dbReference type="ARBA" id="ARBA00023224"/>
    </source>
</evidence>
<organism evidence="9 10">
    <name type="scientific">Aedes albopictus</name>
    <name type="common">Asian tiger mosquito</name>
    <name type="synonym">Stegomyia albopicta</name>
    <dbReference type="NCBI Taxonomy" id="7160"/>
    <lineage>
        <taxon>Eukaryota</taxon>
        <taxon>Metazoa</taxon>
        <taxon>Ecdysozoa</taxon>
        <taxon>Arthropoda</taxon>
        <taxon>Hexapoda</taxon>
        <taxon>Insecta</taxon>
        <taxon>Pterygota</taxon>
        <taxon>Neoptera</taxon>
        <taxon>Endopterygota</taxon>
        <taxon>Diptera</taxon>
        <taxon>Nematocera</taxon>
        <taxon>Culicoidea</taxon>
        <taxon>Culicidae</taxon>
        <taxon>Culicinae</taxon>
        <taxon>Aedini</taxon>
        <taxon>Aedes</taxon>
        <taxon>Stegomyia</taxon>
    </lineage>
</organism>
<dbReference type="GeneID" id="109427066"/>
<evidence type="ECO:0000256" key="4">
    <source>
        <dbReference type="ARBA" id="ARBA00022989"/>
    </source>
</evidence>
<dbReference type="Pfam" id="PF08395">
    <property type="entry name" value="7tm_7"/>
    <property type="match status" value="1"/>
</dbReference>
<dbReference type="PANTHER" id="PTHR21143:SF104">
    <property type="entry name" value="GUSTATORY RECEPTOR 8A-RELATED"/>
    <property type="match status" value="1"/>
</dbReference>
<keyword evidence="3 8" id="KW-0812">Transmembrane</keyword>
<keyword evidence="6 8" id="KW-0675">Receptor</keyword>
<proteinExistence type="inferred from homology"/>
<evidence type="ECO:0000313" key="9">
    <source>
        <dbReference type="EnsemblMetazoa" id="AALFPA23_020368.P30060"/>
    </source>
</evidence>
<keyword evidence="10" id="KW-1185">Reference proteome</keyword>
<feature type="transmembrane region" description="Helical" evidence="8">
    <location>
        <begin position="66"/>
        <end position="86"/>
    </location>
</feature>
<feature type="transmembrane region" description="Helical" evidence="8">
    <location>
        <begin position="321"/>
        <end position="340"/>
    </location>
</feature>
<accession>A0ABM1ZPA0</accession>
<feature type="transmembrane region" description="Helical" evidence="8">
    <location>
        <begin position="98"/>
        <end position="117"/>
    </location>
</feature>
<evidence type="ECO:0000256" key="2">
    <source>
        <dbReference type="ARBA" id="ARBA00022475"/>
    </source>
</evidence>
<feature type="transmembrane region" description="Helical" evidence="8">
    <location>
        <begin position="213"/>
        <end position="236"/>
    </location>
</feature>
<keyword evidence="4 8" id="KW-1133">Transmembrane helix</keyword>
<sequence length="449" mass="51004">MSFILKYWFNIENIYQTIQPACRCMKWFGFMPFTLSTLETDGKRKEQPSTPDGQPPVTLIRKKLDIVLVLLWQIFILSMYCCHWFANLLNAPMSKIMISLTVLMFILVGILTSAVQLRTALSRTKIDELLRLVRFSDALQFLFPSSKPRCTSQIESLGRAVNHRRHHLGLVLLILGTIIGTIFMMAVELALSVQFHERISPIWEQFYDVGALVYSYALRAAQICSLSVFLGAMLAFRARFRLLNEAFRDVFLQKECNLDDVDAREHLRKIAVGHDALTEAVDLFSDVCCLQMVYACTTYVMFSIFSMFCIGALVSCSAADVVFLSLIYTSAFLQYSLHILPIIKISTDVRNEGKQIAVLVHKAINQSSLSVGSINRLMLFSRQLQQQTPAVSSGMFSFDWTLCFSILSTVATYTMIMVQFELEVPKFFLNALVSAHVNERTEINGTRVF</sequence>
<comment type="function">
    <text evidence="8">Gustatory receptor which mediates acceptance or avoidance behavior, depending on its substrates.</text>
</comment>